<keyword evidence="2" id="KW-1185">Reference proteome</keyword>
<accession>A0AAV9B7F2</accession>
<dbReference type="Proteomes" id="UP001179952">
    <property type="component" value="Unassembled WGS sequence"/>
</dbReference>
<sequence length="141" mass="16248">MSRVCICPLVRHLQHLKKFIDFPVKYLVDIDAERFLGLFDNIKSLDLHLKSHSVKITNDGCYPMNYLKAIEVRSFRLGEHISELDFERFPGTFDNVQSLDLCIPSHSAEPINGIIVAGLRHFRCLEELSIEGFTRCPFKVI</sequence>
<dbReference type="AlphaFoldDB" id="A0AAV9B7F2"/>
<evidence type="ECO:0000313" key="2">
    <source>
        <dbReference type="Proteomes" id="UP001179952"/>
    </source>
</evidence>
<proteinExistence type="predicted"/>
<comment type="caution">
    <text evidence="1">The sequence shown here is derived from an EMBL/GenBank/DDBJ whole genome shotgun (WGS) entry which is preliminary data.</text>
</comment>
<evidence type="ECO:0000313" key="1">
    <source>
        <dbReference type="EMBL" id="KAK1271972.1"/>
    </source>
</evidence>
<reference evidence="1" key="2">
    <citation type="submission" date="2023-06" db="EMBL/GenBank/DDBJ databases">
        <authorList>
            <person name="Ma L."/>
            <person name="Liu K.-W."/>
            <person name="Li Z."/>
            <person name="Hsiao Y.-Y."/>
            <person name="Qi Y."/>
            <person name="Fu T."/>
            <person name="Tang G."/>
            <person name="Zhang D."/>
            <person name="Sun W.-H."/>
            <person name="Liu D.-K."/>
            <person name="Li Y."/>
            <person name="Chen G.-Z."/>
            <person name="Liu X.-D."/>
            <person name="Liao X.-Y."/>
            <person name="Jiang Y.-T."/>
            <person name="Yu X."/>
            <person name="Hao Y."/>
            <person name="Huang J."/>
            <person name="Zhao X.-W."/>
            <person name="Ke S."/>
            <person name="Chen Y.-Y."/>
            <person name="Wu W.-L."/>
            <person name="Hsu J.-L."/>
            <person name="Lin Y.-F."/>
            <person name="Huang M.-D."/>
            <person name="Li C.-Y."/>
            <person name="Huang L."/>
            <person name="Wang Z.-W."/>
            <person name="Zhao X."/>
            <person name="Zhong W.-Y."/>
            <person name="Peng D.-H."/>
            <person name="Ahmad S."/>
            <person name="Lan S."/>
            <person name="Zhang J.-S."/>
            <person name="Tsai W.-C."/>
            <person name="Van De Peer Y."/>
            <person name="Liu Z.-J."/>
        </authorList>
    </citation>
    <scope>NUCLEOTIDE SEQUENCE</scope>
    <source>
        <strain evidence="1">SCP</strain>
        <tissue evidence="1">Leaves</tissue>
    </source>
</reference>
<dbReference type="EMBL" id="JAUJYN010000005">
    <property type="protein sequence ID" value="KAK1271972.1"/>
    <property type="molecule type" value="Genomic_DNA"/>
</dbReference>
<organism evidence="1 2">
    <name type="scientific">Acorus gramineus</name>
    <name type="common">Dwarf sweet flag</name>
    <dbReference type="NCBI Taxonomy" id="55184"/>
    <lineage>
        <taxon>Eukaryota</taxon>
        <taxon>Viridiplantae</taxon>
        <taxon>Streptophyta</taxon>
        <taxon>Embryophyta</taxon>
        <taxon>Tracheophyta</taxon>
        <taxon>Spermatophyta</taxon>
        <taxon>Magnoliopsida</taxon>
        <taxon>Liliopsida</taxon>
        <taxon>Acoraceae</taxon>
        <taxon>Acorus</taxon>
    </lineage>
</organism>
<protein>
    <submittedName>
        <fullName evidence="1">Uncharacterized protein</fullName>
    </submittedName>
</protein>
<gene>
    <name evidence="1" type="ORF">QJS04_geneDACA012924</name>
</gene>
<reference evidence="1" key="1">
    <citation type="journal article" date="2023" name="Nat. Commun.">
        <title>Diploid and tetraploid genomes of Acorus and the evolution of monocots.</title>
        <authorList>
            <person name="Ma L."/>
            <person name="Liu K.W."/>
            <person name="Li Z."/>
            <person name="Hsiao Y.Y."/>
            <person name="Qi Y."/>
            <person name="Fu T."/>
            <person name="Tang G.D."/>
            <person name="Zhang D."/>
            <person name="Sun W.H."/>
            <person name="Liu D.K."/>
            <person name="Li Y."/>
            <person name="Chen G.Z."/>
            <person name="Liu X.D."/>
            <person name="Liao X.Y."/>
            <person name="Jiang Y.T."/>
            <person name="Yu X."/>
            <person name="Hao Y."/>
            <person name="Huang J."/>
            <person name="Zhao X.W."/>
            <person name="Ke S."/>
            <person name="Chen Y.Y."/>
            <person name="Wu W.L."/>
            <person name="Hsu J.L."/>
            <person name="Lin Y.F."/>
            <person name="Huang M.D."/>
            <person name="Li C.Y."/>
            <person name="Huang L."/>
            <person name="Wang Z.W."/>
            <person name="Zhao X."/>
            <person name="Zhong W.Y."/>
            <person name="Peng D.H."/>
            <person name="Ahmad S."/>
            <person name="Lan S."/>
            <person name="Zhang J.S."/>
            <person name="Tsai W.C."/>
            <person name="Van de Peer Y."/>
            <person name="Liu Z.J."/>
        </authorList>
    </citation>
    <scope>NUCLEOTIDE SEQUENCE</scope>
    <source>
        <strain evidence="1">SCP</strain>
    </source>
</reference>
<name>A0AAV9B7F2_ACOGR</name>